<gene>
    <name evidence="25" type="ORF">JTE90_017793</name>
</gene>
<keyword evidence="11" id="KW-0528">Neurotoxin</keyword>
<dbReference type="Pfam" id="PF00644">
    <property type="entry name" value="PARP"/>
    <property type="match status" value="1"/>
</dbReference>
<feature type="compositionally biased region" description="Low complexity" evidence="21">
    <location>
        <begin position="76"/>
        <end position="111"/>
    </location>
</feature>
<dbReference type="GO" id="GO:0044218">
    <property type="term" value="C:other organism cell membrane"/>
    <property type="evidence" value="ECO:0007669"/>
    <property type="project" value="UniProtKB-KW"/>
</dbReference>
<evidence type="ECO:0000256" key="20">
    <source>
        <dbReference type="SAM" id="Coils"/>
    </source>
</evidence>
<evidence type="ECO:0000256" key="2">
    <source>
        <dbReference type="ARBA" id="ARBA00004175"/>
    </source>
</evidence>
<dbReference type="PROSITE" id="PS50088">
    <property type="entry name" value="ANK_REPEAT"/>
    <property type="match status" value="10"/>
</dbReference>
<keyword evidence="6" id="KW-0472">Membrane</keyword>
<feature type="compositionally biased region" description="Basic residues" evidence="21">
    <location>
        <begin position="403"/>
        <end position="416"/>
    </location>
</feature>
<dbReference type="PROSITE" id="PS51059">
    <property type="entry name" value="PARP_CATALYTIC"/>
    <property type="match status" value="1"/>
</dbReference>
<dbReference type="InterPro" id="IPR036770">
    <property type="entry name" value="Ankyrin_rpt-contain_sf"/>
</dbReference>
<evidence type="ECO:0000256" key="8">
    <source>
        <dbReference type="ARBA" id="ARBA00022676"/>
    </source>
</evidence>
<dbReference type="SUPFAM" id="SSF56399">
    <property type="entry name" value="ADP-ribosylation"/>
    <property type="match status" value="1"/>
</dbReference>
<keyword evidence="15 18" id="KW-0040">ANK repeat</keyword>
<feature type="repeat" description="ANK" evidence="18">
    <location>
        <begin position="893"/>
        <end position="925"/>
    </location>
</feature>
<name>A0AAV6U712_9ARAC</name>
<evidence type="ECO:0000256" key="15">
    <source>
        <dbReference type="ARBA" id="ARBA00023043"/>
    </source>
</evidence>
<dbReference type="PRINTS" id="PR01415">
    <property type="entry name" value="ANKYRIN"/>
</dbReference>
<keyword evidence="17" id="KW-1053">Target membrane</keyword>
<dbReference type="GO" id="GO:0016779">
    <property type="term" value="F:nucleotidyltransferase activity"/>
    <property type="evidence" value="ECO:0007669"/>
    <property type="project" value="UniProtKB-KW"/>
</dbReference>
<dbReference type="CDD" id="cd01437">
    <property type="entry name" value="parp_like"/>
    <property type="match status" value="1"/>
</dbReference>
<dbReference type="PROSITE" id="PS50297">
    <property type="entry name" value="ANK_REP_REGION"/>
    <property type="match status" value="10"/>
</dbReference>
<keyword evidence="8 19" id="KW-0328">Glycosyltransferase</keyword>
<dbReference type="GO" id="GO:0044231">
    <property type="term" value="C:host cell presynaptic membrane"/>
    <property type="evidence" value="ECO:0007669"/>
    <property type="project" value="UniProtKB-KW"/>
</dbReference>
<feature type="compositionally biased region" description="Basic and acidic residues" evidence="21">
    <location>
        <begin position="129"/>
        <end position="143"/>
    </location>
</feature>
<organism evidence="25 26">
    <name type="scientific">Oedothorax gibbosus</name>
    <dbReference type="NCBI Taxonomy" id="931172"/>
    <lineage>
        <taxon>Eukaryota</taxon>
        <taxon>Metazoa</taxon>
        <taxon>Ecdysozoa</taxon>
        <taxon>Arthropoda</taxon>
        <taxon>Chelicerata</taxon>
        <taxon>Arachnida</taxon>
        <taxon>Araneae</taxon>
        <taxon>Araneomorphae</taxon>
        <taxon>Entelegynae</taxon>
        <taxon>Araneoidea</taxon>
        <taxon>Linyphiidae</taxon>
        <taxon>Erigoninae</taxon>
        <taxon>Oedothorax</taxon>
    </lineage>
</organism>
<evidence type="ECO:0000259" key="24">
    <source>
        <dbReference type="PROSITE" id="PS51977"/>
    </source>
</evidence>
<evidence type="ECO:0000256" key="5">
    <source>
        <dbReference type="ARBA" id="ARBA00022525"/>
    </source>
</evidence>
<feature type="repeat" description="ANK" evidence="18">
    <location>
        <begin position="1877"/>
        <end position="1909"/>
    </location>
</feature>
<evidence type="ECO:0000256" key="9">
    <source>
        <dbReference type="ARBA" id="ARBA00022679"/>
    </source>
</evidence>
<dbReference type="InterPro" id="IPR012317">
    <property type="entry name" value="Poly(ADP-ribose)pol_cat_dom"/>
</dbReference>
<feature type="repeat" description="ANK" evidence="18">
    <location>
        <begin position="959"/>
        <end position="991"/>
    </location>
</feature>
<dbReference type="Pfam" id="PF02877">
    <property type="entry name" value="PARP_reg"/>
    <property type="match status" value="1"/>
</dbReference>
<reference evidence="25 26" key="1">
    <citation type="journal article" date="2022" name="Nat. Ecol. Evol.">
        <title>A masculinizing supergene underlies an exaggerated male reproductive morph in a spider.</title>
        <authorList>
            <person name="Hendrickx F."/>
            <person name="De Corte Z."/>
            <person name="Sonet G."/>
            <person name="Van Belleghem S.M."/>
            <person name="Kostlbacher S."/>
            <person name="Vangestel C."/>
        </authorList>
    </citation>
    <scope>NUCLEOTIDE SEQUENCE [LARGE SCALE GENOMIC DNA]</scope>
    <source>
        <strain evidence="25">W744_W776</strain>
    </source>
</reference>
<evidence type="ECO:0000256" key="21">
    <source>
        <dbReference type="SAM" id="MobiDB-lite"/>
    </source>
</evidence>
<dbReference type="InterPro" id="IPR004102">
    <property type="entry name" value="Poly(ADP-ribose)pol_reg_dom"/>
</dbReference>
<feature type="region of interest" description="Disordered" evidence="21">
    <location>
        <begin position="1"/>
        <end position="218"/>
    </location>
</feature>
<dbReference type="SUPFAM" id="SSF47587">
    <property type="entry name" value="Domain of poly(ADP-ribose) polymerase"/>
    <property type="match status" value="1"/>
</dbReference>
<feature type="compositionally biased region" description="Polar residues" evidence="21">
    <location>
        <begin position="144"/>
        <end position="160"/>
    </location>
</feature>
<evidence type="ECO:0000256" key="7">
    <source>
        <dbReference type="ARBA" id="ARBA00022656"/>
    </source>
</evidence>
<dbReference type="Pfam" id="PF05406">
    <property type="entry name" value="WGR"/>
    <property type="match status" value="1"/>
</dbReference>
<feature type="repeat" description="ANK" evidence="18">
    <location>
        <begin position="857"/>
        <end position="889"/>
    </location>
</feature>
<sequence>MPSTRRINVRESWRQPVGRRSGGADMEQPSADTNGCDTAGPVSLVNHNDLVPIATKSEPKMAKSLTSQDGGKKPRQAAPTAPTAAANNTKNRSRRNANSTPANSNTTSPPTERTRTTRNPPPTQSPAKLPEKTRIPTAAERKAITNSKSPVATAMNSSKKPPTLALPISGASPSTGPAPTLAQESPMPRAAKSSPHIKMSPQIKSHKRAKRNSDAMDLDSGRASKRVRLQHQPFQSPPPPTIIPAILRQQVIKAPEDKIVVFNKGEFLAVRNETGSFFVCRTAQNVYKSSKRFKIQWMSDKDKDMYIPDFYDQTDFECVLTNLRMKRVDKNKFQLPKEERQRTLNILQRALNVENGMDITPMQVTTDGVDVSIVGKEDEEVLRIQQESLKKEQKTKISQLRSRAAKRAVHRGRPKRPVAAPPPAAAKVTRAAATADSKSKALAAKVKLRARTTVKVKLKKEGGRIIVSNKAGKPVTKLRKIAERLHPNPKVTLYEKDPTFETSEDIRFVSSSAHSKLLIRAILLKDINMLESLMKDTQKICSLNTYRSVDIQLTPLTYAVLEEDHRAIRALLTVQKRKYANPPETLLEYQRSGRYNMTMLGHAVKPINVSRGGREGNNAFLKDMNLCDSTYPDIDDNLIKEALKKGVSQETLNLLFAENKDNTYAYSWSKDEIYKQLFIAVRNGHHKLAGQLVSEALECGGYGFNNLHKEALVNDRQPLTPFKTVSIIKKAFSSNVRITPLHCAAINPNPQYLTTLLSSTPSYDIADENGWRPIHYASVCKSTGPLELLISRNVSLEEPESEGNTPLQVAALAGRAHNVDLILRHLIASEHNKKETAITVSLQDKQCVNAIDRGNKKSYTALHIACQQGHTDVVRVLIRHKANVDKMTNAQHDKLTPLMLAAQKGHLDVVSLLIENNAQVEMKDKKQRTALTHAVINGHAHITSFLLRLGANPNSTDSSGNTLVHYAAAYGWYFCLQLLIEAGASLNLPNDWKITPLSLAFMKGHMGLVDHLVEQPGIDINVDVNNDSGMTLSMQALRSKINHSMLERIHFLVVKQKSDVTKVDFVGNNAFHHLVMAEVAEVQLETKMESSGEEERAEDELLGEPEAKIKARREERQLFKEEAQQEHDALIQEITKLLLDHGCDPMVRNKEGESPFNLAVKEGCLLLVKMFLDAGCKLNLDVSQSGDNILHYLVAHARNRKVEPMLQAILNAKCSDAESTPHQLLCQMVKMYNKNGHTPLLQALNAMGSCYDEESQNRLLTFTKFLLEELLADVSAPCKDAEGKDTSYALHLGTKCKGGRVIEALLSRKPDLNCFDDQGQTPLILAIKGSNTEAVEALIKAGASVNLKSNDKDKISPLILAAKKPNLGKIVKLLVQNKADVNDVDAKNKNTALHYVVIARAPNVLETGKALIIAGADVNAVNDKLRTPLHLSINASESDSDSSYAIEECLLGFGAQLDKLDCRGRIPLHYAFTKIGEPFESSQIDPMELVVLLTGSMEKEKIGVADLFGQTVLHCAAYRGATISTMHLCKSFFNVKDAEGNTGLDVKDKDGNTALGLAVKNGHESCALMLLQTGANCIAEVVTPVHSKKDEEPHLEWLHVKKPPPVPQRHTILQETLLKDWQGILYLMLDQLDTRKELKGGINIAVEAALRTAKYNVALKLIGRIKNSWNLYSEKQSMLHVLAREAPADYLPELQVKVAQFLIEKGIQFISLDEHRCSVLTYAAVNRNYTLCSFFANKMSLPFVVKVDPDKSNRTPFSALFWKLTSEDLSEDIRNWCCSLLKTGANPNVLTNYPIVNSPYPGIRCTDIEALHVEDASAPKYSPLMMAIYKANFPIVKLLLSKGADVNFPDDKLRTPIMHAVRLSDIEALHVEDTNVPKYSPLMMAIYKANFSIVKLLLSKGADVNFPDDKLRTPIMHAVRLNDMKMVKLLLNYNYDPSKDKNPYGEVEPGTFQKTSPLNLSAQDANGWTVLHYLVDPLPDYCYSNTALLNFLAELGAPLEAATGAGETPLQMAARLQREVLVVALQKLMNMPEDQKIKIELSLPVPPSEDVQWDQPVSSYIEDSKTYLEKLESGKMDTDTGALNEPDPLSGFETTGEIVIDTEKDVPYDIVMTVVDLNYGAYGIYNFYKMQVIKHKGKDLFILFTCWGRVGDTGQHQKTPYSTLAEAVKEFCRIFRAKSGNSWEDVKNFTPQPKKYRLVQLERKKFHKQASIKINLKSDVPSKLSPEKQNLMDSLVSVHTINDTLEELGVVSKFDVLPLGSLSTETLVQAENILKEIGDVIAEKDNLRQNAIKSQEKFAELMHKIVKLSEQFYQLLPVYGFQCEKLCPLFSAPDVHSKLVLIHNLLHIGLASHMILGATHRVAEVNPKDYVYRSLNCNLSLLKEETRDAQMILQYIHNTSLSNSIHIHSIYTVHHGEQTGLPKLGNRMLLWHGTRLSNMLSVLTRGLQVAPLGAQMNGDLFGKGIYFADMFTKSQNYCVQHHSSKVKTILLCEVGLGDMKEVDYNLVVDPKEKRDSVKALGHKQPDPSKSVFWKGMTVPLGPPINALEHNSHLTSHVYLNFNEYVVYNADQVRIRYLVQFTD</sequence>
<protein>
    <recommendedName>
        <fullName evidence="19">Poly [ADP-ribose] polymerase</fullName>
        <shortName evidence="19">PARP</shortName>
        <ecNumber evidence="19">2.4.2.-</ecNumber>
    </recommendedName>
</protein>
<keyword evidence="4" id="KW-0268">Exocytosis</keyword>
<dbReference type="InterPro" id="IPR008893">
    <property type="entry name" value="WGR_domain"/>
</dbReference>
<feature type="repeat" description="ANK" evidence="18">
    <location>
        <begin position="1819"/>
        <end position="1851"/>
    </location>
</feature>
<dbReference type="EMBL" id="JAFNEN010000609">
    <property type="protein sequence ID" value="KAG8179653.1"/>
    <property type="molecule type" value="Genomic_DNA"/>
</dbReference>
<dbReference type="Pfam" id="PF00023">
    <property type="entry name" value="Ank"/>
    <property type="match status" value="2"/>
</dbReference>
<evidence type="ECO:0000313" key="25">
    <source>
        <dbReference type="EMBL" id="KAG8179653.1"/>
    </source>
</evidence>
<evidence type="ECO:0000313" key="26">
    <source>
        <dbReference type="Proteomes" id="UP000827092"/>
    </source>
</evidence>
<keyword evidence="10" id="KW-0548">Nucleotidyltransferase</keyword>
<evidence type="ECO:0000256" key="18">
    <source>
        <dbReference type="PROSITE-ProRule" id="PRU00023"/>
    </source>
</evidence>
<comment type="caution">
    <text evidence="25">The sequence shown here is derived from an EMBL/GenBank/DDBJ whole genome shotgun (WGS) entry which is preliminary data.</text>
</comment>
<feature type="domain" description="PARP alpha-helical" evidence="23">
    <location>
        <begin position="2221"/>
        <end position="2356"/>
    </location>
</feature>
<dbReference type="GO" id="GO:0005634">
    <property type="term" value="C:nucleus"/>
    <property type="evidence" value="ECO:0007669"/>
    <property type="project" value="UniProtKB-SubCell"/>
</dbReference>
<evidence type="ECO:0000256" key="16">
    <source>
        <dbReference type="ARBA" id="ARBA00023242"/>
    </source>
</evidence>
<evidence type="ECO:0000256" key="17">
    <source>
        <dbReference type="ARBA" id="ARBA00023298"/>
    </source>
</evidence>
<evidence type="ECO:0000256" key="1">
    <source>
        <dbReference type="ARBA" id="ARBA00004123"/>
    </source>
</evidence>
<comment type="subcellular location">
    <subcellularLocation>
        <location evidence="1">Nucleus</location>
    </subcellularLocation>
    <subcellularLocation>
        <location evidence="3">Secreted</location>
    </subcellularLocation>
    <subcellularLocation>
        <location evidence="2">Target cell membrane</location>
    </subcellularLocation>
</comment>
<evidence type="ECO:0000259" key="23">
    <source>
        <dbReference type="PROSITE" id="PS51060"/>
    </source>
</evidence>
<dbReference type="InterPro" id="IPR002110">
    <property type="entry name" value="Ankyrin_rpt"/>
</dbReference>
<dbReference type="Proteomes" id="UP000827092">
    <property type="component" value="Unassembled WGS sequence"/>
</dbReference>
<dbReference type="PROSITE" id="PS51060">
    <property type="entry name" value="PARP_ALPHA_HD"/>
    <property type="match status" value="1"/>
</dbReference>
<keyword evidence="16" id="KW-0539">Nucleus</keyword>
<feature type="repeat" description="ANK" evidence="18">
    <location>
        <begin position="1353"/>
        <end position="1386"/>
    </location>
</feature>
<dbReference type="InterPro" id="IPR036616">
    <property type="entry name" value="Poly(ADP-ribose)pol_reg_dom_sf"/>
</dbReference>
<dbReference type="GO" id="GO:0003950">
    <property type="term" value="F:NAD+ poly-ADP-ribosyltransferase activity"/>
    <property type="evidence" value="ECO:0007669"/>
    <property type="project" value="UniProtKB-UniRule"/>
</dbReference>
<keyword evidence="7" id="KW-0800">Toxin</keyword>
<feature type="repeat" description="ANK" evidence="18">
    <location>
        <begin position="1550"/>
        <end position="1576"/>
    </location>
</feature>
<dbReference type="EC" id="2.4.2.-" evidence="19"/>
<dbReference type="InterPro" id="IPR036930">
    <property type="entry name" value="WGR_dom_sf"/>
</dbReference>
<keyword evidence="9 19" id="KW-0808">Transferase</keyword>
<dbReference type="PANTHER" id="PTHR24123:SF33">
    <property type="entry name" value="PROTEIN HOS4"/>
    <property type="match status" value="1"/>
</dbReference>
<dbReference type="PROSITE" id="PS51977">
    <property type="entry name" value="WGR"/>
    <property type="match status" value="1"/>
</dbReference>
<dbReference type="SUPFAM" id="SSF142921">
    <property type="entry name" value="WGR domain-like"/>
    <property type="match status" value="1"/>
</dbReference>
<keyword evidence="13 19" id="KW-0520">NAD</keyword>
<dbReference type="CDD" id="cd07997">
    <property type="entry name" value="WGR_PARP"/>
    <property type="match status" value="1"/>
</dbReference>
<keyword evidence="14" id="KW-0638">Presynaptic neurotoxin</keyword>
<evidence type="ECO:0000256" key="19">
    <source>
        <dbReference type="RuleBase" id="RU362114"/>
    </source>
</evidence>
<dbReference type="PANTHER" id="PTHR24123">
    <property type="entry name" value="ANKYRIN REPEAT-CONTAINING"/>
    <property type="match status" value="1"/>
</dbReference>
<feature type="repeat" description="ANK" evidence="18">
    <location>
        <begin position="1151"/>
        <end position="1183"/>
    </location>
</feature>
<evidence type="ECO:0000256" key="4">
    <source>
        <dbReference type="ARBA" id="ARBA00022483"/>
    </source>
</evidence>
<evidence type="ECO:0000256" key="14">
    <source>
        <dbReference type="ARBA" id="ARBA00023028"/>
    </source>
</evidence>
<evidence type="ECO:0000256" key="3">
    <source>
        <dbReference type="ARBA" id="ARBA00004613"/>
    </source>
</evidence>
<feature type="domain" description="WGR" evidence="24">
    <location>
        <begin position="2095"/>
        <end position="2196"/>
    </location>
</feature>
<dbReference type="GO" id="GO:0090729">
    <property type="term" value="F:toxin activity"/>
    <property type="evidence" value="ECO:0007669"/>
    <property type="project" value="UniProtKB-KW"/>
</dbReference>
<evidence type="ECO:0000256" key="13">
    <source>
        <dbReference type="ARBA" id="ARBA00023027"/>
    </source>
</evidence>
<evidence type="ECO:0000256" key="6">
    <source>
        <dbReference type="ARBA" id="ARBA00022537"/>
    </source>
</evidence>
<feature type="domain" description="PARP catalytic" evidence="22">
    <location>
        <begin position="2366"/>
        <end position="2582"/>
    </location>
</feature>
<accession>A0AAV6U712</accession>
<evidence type="ECO:0000256" key="11">
    <source>
        <dbReference type="ARBA" id="ARBA00022699"/>
    </source>
</evidence>
<dbReference type="InterPro" id="IPR051165">
    <property type="entry name" value="Multifunctional_ANK_Repeat"/>
</dbReference>
<dbReference type="Pfam" id="PF12796">
    <property type="entry name" value="Ank_2"/>
    <property type="match status" value="7"/>
</dbReference>
<keyword evidence="6" id="KW-1052">Target cell membrane</keyword>
<evidence type="ECO:0000259" key="22">
    <source>
        <dbReference type="PROSITE" id="PS51059"/>
    </source>
</evidence>
<dbReference type="SMART" id="SM00248">
    <property type="entry name" value="ANK"/>
    <property type="match status" value="26"/>
</dbReference>
<keyword evidence="12" id="KW-0677">Repeat</keyword>
<dbReference type="SUPFAM" id="SSF48403">
    <property type="entry name" value="Ankyrin repeat"/>
    <property type="match status" value="4"/>
</dbReference>
<feature type="region of interest" description="Disordered" evidence="21">
    <location>
        <begin position="394"/>
        <end position="423"/>
    </location>
</feature>
<feature type="coiled-coil region" evidence="20">
    <location>
        <begin position="2270"/>
        <end position="2304"/>
    </location>
</feature>
<dbReference type="Gene3D" id="1.20.142.10">
    <property type="entry name" value="Poly(ADP-ribose) polymerase, regulatory domain"/>
    <property type="match status" value="1"/>
</dbReference>
<feature type="repeat" description="ANK" evidence="18">
    <location>
        <begin position="1318"/>
        <end position="1350"/>
    </location>
</feature>
<evidence type="ECO:0000256" key="10">
    <source>
        <dbReference type="ARBA" id="ARBA00022695"/>
    </source>
</evidence>
<dbReference type="Gene3D" id="1.25.40.20">
    <property type="entry name" value="Ankyrin repeat-containing domain"/>
    <property type="match status" value="7"/>
</dbReference>
<dbReference type="GO" id="GO:0006887">
    <property type="term" value="P:exocytosis"/>
    <property type="evidence" value="ECO:0007669"/>
    <property type="project" value="UniProtKB-KW"/>
</dbReference>
<keyword evidence="26" id="KW-1185">Reference proteome</keyword>
<evidence type="ECO:0000256" key="12">
    <source>
        <dbReference type="ARBA" id="ARBA00022737"/>
    </source>
</evidence>
<keyword evidence="20" id="KW-0175">Coiled coil</keyword>
<keyword evidence="5" id="KW-0964">Secreted</keyword>
<proteinExistence type="predicted"/>
<dbReference type="GO" id="GO:0005576">
    <property type="term" value="C:extracellular region"/>
    <property type="evidence" value="ECO:0007669"/>
    <property type="project" value="UniProtKB-SubCell"/>
</dbReference>
<feature type="repeat" description="ANK" evidence="18">
    <location>
        <begin position="926"/>
        <end position="958"/>
    </location>
</feature>
<dbReference type="SMART" id="SM00773">
    <property type="entry name" value="WGR"/>
    <property type="match status" value="1"/>
</dbReference>
<dbReference type="Gene3D" id="3.90.228.10">
    <property type="match status" value="1"/>
</dbReference>